<keyword evidence="2" id="KW-1185">Reference proteome</keyword>
<protein>
    <submittedName>
        <fullName evidence="1">Uncharacterized protein</fullName>
    </submittedName>
</protein>
<sequence>MLFTTGVFNFNYKSLTMNVSLTILTDLAKNELESLIPNLTSFKLDGVSSFDKSTFFNFKFETEFYRGTFSYSQNKGTRNSLTIAETKIKS</sequence>
<gene>
    <name evidence="1" type="ORF">Molly1_120</name>
</gene>
<evidence type="ECO:0000313" key="1">
    <source>
        <dbReference type="EMBL" id="QQO97412.1"/>
    </source>
</evidence>
<dbReference type="EMBL" id="MT732451">
    <property type="protein sequence ID" value="QQO97412.1"/>
    <property type="molecule type" value="Genomic_DNA"/>
</dbReference>
<proteinExistence type="predicted"/>
<dbReference type="Proteomes" id="UP000693768">
    <property type="component" value="Segment"/>
</dbReference>
<accession>A0A8E4XVD1</accession>
<evidence type="ECO:0000313" key="2">
    <source>
        <dbReference type="Proteomes" id="UP000693768"/>
    </source>
</evidence>
<name>A0A8E4XVD1_9CAUD</name>
<reference evidence="1" key="1">
    <citation type="submission" date="2020-07" db="EMBL/GenBank/DDBJ databases">
        <title>Highly diverse flavobacterial phages as mortality factor during North Sea spring blooms.</title>
        <authorList>
            <person name="Bartlau N."/>
            <person name="Wichels A."/>
            <person name="Krohne G."/>
            <person name="Adriaenssens E.M."/>
            <person name="Heins A."/>
            <person name="Fuchs B.M."/>
            <person name="Amann R."/>
            <person name="Moraru C."/>
        </authorList>
    </citation>
    <scope>NUCLEOTIDE SEQUENCE</scope>
</reference>
<organism evidence="1 2">
    <name type="scientific">Maribacter phage Molly_1</name>
    <dbReference type="NCBI Taxonomy" id="2745685"/>
    <lineage>
        <taxon>Viruses</taxon>
        <taxon>Duplodnaviria</taxon>
        <taxon>Heunggongvirae</taxon>
        <taxon>Uroviricota</taxon>
        <taxon>Caudoviricetes</taxon>
        <taxon>Molycolviridae</taxon>
        <taxon>Mollyvirus</taxon>
        <taxon>Mollyvirus molly</taxon>
    </lineage>
</organism>